<feature type="domain" description="AB hydrolase-1" evidence="2">
    <location>
        <begin position="103"/>
        <end position="257"/>
    </location>
</feature>
<evidence type="ECO:0000259" key="2">
    <source>
        <dbReference type="Pfam" id="PF12697"/>
    </source>
</evidence>
<dbReference type="PANTHER" id="PTHR47909:SF2">
    <property type="entry name" value="GPI INOSITOL-DEACYLASE"/>
    <property type="match status" value="1"/>
</dbReference>
<name>A0A7S1K2E0_9ALVE</name>
<sequence length="417" mass="46057">MRQDSDPPFEPMPESSSRPQRARSRARSLLLLLPLVELIAWGDLCSAAALHSLTRSVAFHPSSPSPLSVLSKRQQAQQTRLGFKQLFQPSLAAAGPSLKQHPIVILPGFGNDALDYTNPMKMGEDTSLKAALERRGYNVYVVPIARREWLSVARDFLTRRFWTGECRPDGPGFRWYLDRVRTTVDRVRRRDWPGGALPPKVVLVGHSAGGWLARAVMGDGTWRNETDEETGESTVEYTQDIVQGVISLGSPHYPPPPPALDMTRGVLTYVCREYPGTFHKEKGIFYVSVVGDAVTGDVQADRGTLERFAFQSYEVVCGSGDGVRGDGVVPLRSAYLDGSRCVTMSGVYHSINVPDSWYGSENVVDTWLAAAQDELQQMTTTGREGGKGSGAAERRWWELFSDWPDSPTQDAGRLQLG</sequence>
<reference evidence="3" key="1">
    <citation type="submission" date="2021-01" db="EMBL/GenBank/DDBJ databases">
        <authorList>
            <person name="Corre E."/>
            <person name="Pelletier E."/>
            <person name="Niang G."/>
            <person name="Scheremetjew M."/>
            <person name="Finn R."/>
            <person name="Kale V."/>
            <person name="Holt S."/>
            <person name="Cochrane G."/>
            <person name="Meng A."/>
            <person name="Brown T."/>
            <person name="Cohen L."/>
        </authorList>
    </citation>
    <scope>NUCLEOTIDE SEQUENCE</scope>
    <source>
        <strain evidence="3">CCMP3346</strain>
    </source>
</reference>
<feature type="region of interest" description="Disordered" evidence="1">
    <location>
        <begin position="1"/>
        <end position="21"/>
    </location>
</feature>
<protein>
    <recommendedName>
        <fullName evidence="2">AB hydrolase-1 domain-containing protein</fullName>
    </recommendedName>
</protein>
<evidence type="ECO:0000256" key="1">
    <source>
        <dbReference type="SAM" id="MobiDB-lite"/>
    </source>
</evidence>
<dbReference type="Gene3D" id="3.40.50.1820">
    <property type="entry name" value="alpha/beta hydrolase"/>
    <property type="match status" value="1"/>
</dbReference>
<evidence type="ECO:0000313" key="3">
    <source>
        <dbReference type="EMBL" id="CAD9060502.1"/>
    </source>
</evidence>
<dbReference type="EMBL" id="HBGB01026741">
    <property type="protein sequence ID" value="CAD9060502.1"/>
    <property type="molecule type" value="Transcribed_RNA"/>
</dbReference>
<proteinExistence type="predicted"/>
<accession>A0A7S1K2E0</accession>
<dbReference type="InterPro" id="IPR000073">
    <property type="entry name" value="AB_hydrolase_1"/>
</dbReference>
<organism evidence="3">
    <name type="scientific">Vitrella brassicaformis</name>
    <dbReference type="NCBI Taxonomy" id="1169539"/>
    <lineage>
        <taxon>Eukaryota</taxon>
        <taxon>Sar</taxon>
        <taxon>Alveolata</taxon>
        <taxon>Colpodellida</taxon>
        <taxon>Vitrellaceae</taxon>
        <taxon>Vitrella</taxon>
    </lineage>
</organism>
<dbReference type="SUPFAM" id="SSF53474">
    <property type="entry name" value="alpha/beta-Hydrolases"/>
    <property type="match status" value="1"/>
</dbReference>
<dbReference type="InterPro" id="IPR029058">
    <property type="entry name" value="AB_hydrolase_fold"/>
</dbReference>
<dbReference type="PANTHER" id="PTHR47909">
    <property type="entry name" value="ALPHA/BETA-HYDROLASES SUPERFAMILY PROTEIN"/>
    <property type="match status" value="1"/>
</dbReference>
<dbReference type="AlphaFoldDB" id="A0A7S1K2E0"/>
<dbReference type="Pfam" id="PF12697">
    <property type="entry name" value="Abhydrolase_6"/>
    <property type="match status" value="1"/>
</dbReference>
<gene>
    <name evidence="3" type="ORF">VBRA1451_LOCUS15572</name>
</gene>